<dbReference type="GO" id="GO:0008270">
    <property type="term" value="F:zinc ion binding"/>
    <property type="evidence" value="ECO:0007669"/>
    <property type="project" value="UniProtKB-KW"/>
</dbReference>
<dbReference type="STRING" id="1051890.A0A3N4LL30"/>
<keyword evidence="2" id="KW-0677">Repeat</keyword>
<keyword evidence="3 5" id="KW-0863">Zinc-finger</keyword>
<evidence type="ECO:0000256" key="4">
    <source>
        <dbReference type="ARBA" id="ARBA00022833"/>
    </source>
</evidence>
<keyword evidence="8" id="KW-1185">Reference proteome</keyword>
<dbReference type="InterPro" id="IPR013087">
    <property type="entry name" value="Znf_C2H2_type"/>
</dbReference>
<dbReference type="PROSITE" id="PS00028">
    <property type="entry name" value="ZINC_FINGER_C2H2_1"/>
    <property type="match status" value="1"/>
</dbReference>
<organism evidence="7 8">
    <name type="scientific">Terfezia boudieri ATCC MYA-4762</name>
    <dbReference type="NCBI Taxonomy" id="1051890"/>
    <lineage>
        <taxon>Eukaryota</taxon>
        <taxon>Fungi</taxon>
        <taxon>Dikarya</taxon>
        <taxon>Ascomycota</taxon>
        <taxon>Pezizomycotina</taxon>
        <taxon>Pezizomycetes</taxon>
        <taxon>Pezizales</taxon>
        <taxon>Pezizaceae</taxon>
        <taxon>Terfezia</taxon>
    </lineage>
</organism>
<sequence length="270" mass="31272">MAWCLDCDRYFVNENALQQHLDYSATHRPVYNCEPCRQSFSNAHGLEQHKLNSIKHLRKVWNYVCAPCSWGCSQLETLEVHKEEVHHWCKLHDEYFDNENNLRQHRKSKAHGQSKQCPGCTRSFPTVTAVTLHLESGTCISGMNRRKVDLRVHEIDKRGIFTNRKLIGYGEWEPEPDIWATSRAWNGWAYECYFCDKEYSTLGKLNGHITNIHAPKRTEDIYNCPGCGKKFKLFSQLMGHVEHTGTCIVKDSQRLKGVLTSGLARRTLTM</sequence>
<dbReference type="PANTHER" id="PTHR24379">
    <property type="entry name" value="KRAB AND ZINC FINGER DOMAIN-CONTAINING"/>
    <property type="match status" value="1"/>
</dbReference>
<dbReference type="PROSITE" id="PS50157">
    <property type="entry name" value="ZINC_FINGER_C2H2_2"/>
    <property type="match status" value="3"/>
</dbReference>
<name>A0A3N4LL30_9PEZI</name>
<dbReference type="EMBL" id="ML121560">
    <property type="protein sequence ID" value="RPB21361.1"/>
    <property type="molecule type" value="Genomic_DNA"/>
</dbReference>
<evidence type="ECO:0000256" key="1">
    <source>
        <dbReference type="ARBA" id="ARBA00022723"/>
    </source>
</evidence>
<evidence type="ECO:0000259" key="6">
    <source>
        <dbReference type="PROSITE" id="PS50157"/>
    </source>
</evidence>
<evidence type="ECO:0000313" key="7">
    <source>
        <dbReference type="EMBL" id="RPB21361.1"/>
    </source>
</evidence>
<feature type="domain" description="C2H2-type" evidence="6">
    <location>
        <begin position="222"/>
        <end position="240"/>
    </location>
</feature>
<evidence type="ECO:0000256" key="2">
    <source>
        <dbReference type="ARBA" id="ARBA00022737"/>
    </source>
</evidence>
<evidence type="ECO:0000313" key="8">
    <source>
        <dbReference type="Proteomes" id="UP000267821"/>
    </source>
</evidence>
<reference evidence="7 8" key="1">
    <citation type="journal article" date="2018" name="Nat. Ecol. Evol.">
        <title>Pezizomycetes genomes reveal the molecular basis of ectomycorrhizal truffle lifestyle.</title>
        <authorList>
            <person name="Murat C."/>
            <person name="Payen T."/>
            <person name="Noel B."/>
            <person name="Kuo A."/>
            <person name="Morin E."/>
            <person name="Chen J."/>
            <person name="Kohler A."/>
            <person name="Krizsan K."/>
            <person name="Balestrini R."/>
            <person name="Da Silva C."/>
            <person name="Montanini B."/>
            <person name="Hainaut M."/>
            <person name="Levati E."/>
            <person name="Barry K.W."/>
            <person name="Belfiori B."/>
            <person name="Cichocki N."/>
            <person name="Clum A."/>
            <person name="Dockter R.B."/>
            <person name="Fauchery L."/>
            <person name="Guy J."/>
            <person name="Iotti M."/>
            <person name="Le Tacon F."/>
            <person name="Lindquist E.A."/>
            <person name="Lipzen A."/>
            <person name="Malagnac F."/>
            <person name="Mello A."/>
            <person name="Molinier V."/>
            <person name="Miyauchi S."/>
            <person name="Poulain J."/>
            <person name="Riccioni C."/>
            <person name="Rubini A."/>
            <person name="Sitrit Y."/>
            <person name="Splivallo R."/>
            <person name="Traeger S."/>
            <person name="Wang M."/>
            <person name="Zifcakova L."/>
            <person name="Wipf D."/>
            <person name="Zambonelli A."/>
            <person name="Paolocci F."/>
            <person name="Nowrousian M."/>
            <person name="Ottonello S."/>
            <person name="Baldrian P."/>
            <person name="Spatafora J.W."/>
            <person name="Henrissat B."/>
            <person name="Nagy L.G."/>
            <person name="Aury J.M."/>
            <person name="Wincker P."/>
            <person name="Grigoriev I.V."/>
            <person name="Bonfante P."/>
            <person name="Martin F.M."/>
        </authorList>
    </citation>
    <scope>NUCLEOTIDE SEQUENCE [LARGE SCALE GENOMIC DNA]</scope>
    <source>
        <strain evidence="7 8">ATCC MYA-4762</strain>
    </source>
</reference>
<keyword evidence="1" id="KW-0479">Metal-binding</keyword>
<dbReference type="Proteomes" id="UP000267821">
    <property type="component" value="Unassembled WGS sequence"/>
</dbReference>
<gene>
    <name evidence="7" type="ORF">L211DRAFT_889855</name>
</gene>
<evidence type="ECO:0000256" key="5">
    <source>
        <dbReference type="PROSITE-ProRule" id="PRU00042"/>
    </source>
</evidence>
<dbReference type="Gene3D" id="3.30.160.60">
    <property type="entry name" value="Classic Zinc Finger"/>
    <property type="match status" value="2"/>
</dbReference>
<keyword evidence="4" id="KW-0862">Zinc</keyword>
<feature type="domain" description="C2H2-type" evidence="6">
    <location>
        <begin position="190"/>
        <end position="218"/>
    </location>
</feature>
<proteinExistence type="predicted"/>
<dbReference type="InterPro" id="IPR036236">
    <property type="entry name" value="Znf_C2H2_sf"/>
</dbReference>
<dbReference type="SMART" id="SM00355">
    <property type="entry name" value="ZnF_C2H2"/>
    <property type="match status" value="6"/>
</dbReference>
<dbReference type="SUPFAM" id="SSF57667">
    <property type="entry name" value="beta-beta-alpha zinc fingers"/>
    <property type="match status" value="2"/>
</dbReference>
<dbReference type="AlphaFoldDB" id="A0A3N4LL30"/>
<accession>A0A3N4LL30</accession>
<feature type="domain" description="C2H2-type" evidence="6">
    <location>
        <begin position="31"/>
        <end position="56"/>
    </location>
</feature>
<dbReference type="Pfam" id="PF00096">
    <property type="entry name" value="zf-C2H2"/>
    <property type="match status" value="1"/>
</dbReference>
<protein>
    <recommendedName>
        <fullName evidence="6">C2H2-type domain-containing protein</fullName>
    </recommendedName>
</protein>
<dbReference type="OrthoDB" id="6077919at2759"/>
<evidence type="ECO:0000256" key="3">
    <source>
        <dbReference type="ARBA" id="ARBA00022771"/>
    </source>
</evidence>
<dbReference type="InParanoid" id="A0A3N4LL30"/>
<dbReference type="PANTHER" id="PTHR24379:SF121">
    <property type="entry name" value="C2H2-TYPE DOMAIN-CONTAINING PROTEIN"/>
    <property type="match status" value="1"/>
</dbReference>